<gene>
    <name evidence="1" type="ORF">Pan241w_20550</name>
</gene>
<dbReference type="RefSeq" id="WP_145214412.1">
    <property type="nucleotide sequence ID" value="NZ_CP036269.1"/>
</dbReference>
<name>A0A517RDL3_9PLAN</name>
<dbReference type="OrthoDB" id="289428at2"/>
<dbReference type="Proteomes" id="UP000317171">
    <property type="component" value="Chromosome"/>
</dbReference>
<protein>
    <submittedName>
        <fullName evidence="1">Uncharacterized protein</fullName>
    </submittedName>
</protein>
<proteinExistence type="predicted"/>
<organism evidence="1 2">
    <name type="scientific">Gimesia alba</name>
    <dbReference type="NCBI Taxonomy" id="2527973"/>
    <lineage>
        <taxon>Bacteria</taxon>
        <taxon>Pseudomonadati</taxon>
        <taxon>Planctomycetota</taxon>
        <taxon>Planctomycetia</taxon>
        <taxon>Planctomycetales</taxon>
        <taxon>Planctomycetaceae</taxon>
        <taxon>Gimesia</taxon>
    </lineage>
</organism>
<evidence type="ECO:0000313" key="1">
    <source>
        <dbReference type="EMBL" id="QDT41975.1"/>
    </source>
</evidence>
<keyword evidence="2" id="KW-1185">Reference proteome</keyword>
<dbReference type="AlphaFoldDB" id="A0A517RDL3"/>
<dbReference type="KEGG" id="gaz:Pan241w_20550"/>
<reference evidence="1 2" key="1">
    <citation type="submission" date="2019-02" db="EMBL/GenBank/DDBJ databases">
        <title>Deep-cultivation of Planctomycetes and their phenomic and genomic characterization uncovers novel biology.</title>
        <authorList>
            <person name="Wiegand S."/>
            <person name="Jogler M."/>
            <person name="Boedeker C."/>
            <person name="Pinto D."/>
            <person name="Vollmers J."/>
            <person name="Rivas-Marin E."/>
            <person name="Kohn T."/>
            <person name="Peeters S.H."/>
            <person name="Heuer A."/>
            <person name="Rast P."/>
            <person name="Oberbeckmann S."/>
            <person name="Bunk B."/>
            <person name="Jeske O."/>
            <person name="Meyerdierks A."/>
            <person name="Storesund J.E."/>
            <person name="Kallscheuer N."/>
            <person name="Luecker S."/>
            <person name="Lage O.M."/>
            <person name="Pohl T."/>
            <person name="Merkel B.J."/>
            <person name="Hornburger P."/>
            <person name="Mueller R.-W."/>
            <person name="Bruemmer F."/>
            <person name="Labrenz M."/>
            <person name="Spormann A.M."/>
            <person name="Op den Camp H."/>
            <person name="Overmann J."/>
            <person name="Amann R."/>
            <person name="Jetten M.S.M."/>
            <person name="Mascher T."/>
            <person name="Medema M.H."/>
            <person name="Devos D.P."/>
            <person name="Kaster A.-K."/>
            <person name="Ovreas L."/>
            <person name="Rohde M."/>
            <person name="Galperin M.Y."/>
            <person name="Jogler C."/>
        </authorList>
    </citation>
    <scope>NUCLEOTIDE SEQUENCE [LARGE SCALE GENOMIC DNA]</scope>
    <source>
        <strain evidence="1 2">Pan241w</strain>
    </source>
</reference>
<accession>A0A517RDL3</accession>
<sequence>MQQFRLKCPCGYESNLAPFGSDAWSSSYFVPVVLSDDEVLHRVEIKKRADEPEEDFDERLDEAIQTQALDEFGENATIMTPLAIRGDQTVKCPRCGRQEAKFQFVGF</sequence>
<evidence type="ECO:0000313" key="2">
    <source>
        <dbReference type="Proteomes" id="UP000317171"/>
    </source>
</evidence>
<dbReference type="EMBL" id="CP036269">
    <property type="protein sequence ID" value="QDT41975.1"/>
    <property type="molecule type" value="Genomic_DNA"/>
</dbReference>